<dbReference type="PANTHER" id="PTHR21245">
    <property type="entry name" value="HETEROGENEOUS NUCLEAR RIBONUCLEOPROTEIN"/>
    <property type="match status" value="1"/>
</dbReference>
<dbReference type="Gene3D" id="3.30.70.330">
    <property type="match status" value="1"/>
</dbReference>
<sequence length="193" mass="21660">MAGPAKSSSCEDRKLWIGNLDSRVTEYQLLKLVQTHGTIEKFDLIFHRTGPFAGLPRGFAFVTYNSSKDASGAKTCLNGKLVGQKRLAVTWAHSADLDSGSQEKPKPSVSIPALALSKDTKKTDRMSQIQAIEAKLQLMKQKEDELKINDSIATKTPVIQQFQFNKERVGSKTQQFFKFHNRSKKPYTRKAKQ</sequence>
<dbReference type="CDD" id="cd12355">
    <property type="entry name" value="RRM_RBM18"/>
    <property type="match status" value="1"/>
</dbReference>
<evidence type="ECO:0000256" key="2">
    <source>
        <dbReference type="ARBA" id="ARBA00022884"/>
    </source>
</evidence>
<dbReference type="InterPro" id="IPR035979">
    <property type="entry name" value="RBD_domain_sf"/>
</dbReference>
<dbReference type="GeneID" id="109538540"/>
<dbReference type="Proteomes" id="UP000019118">
    <property type="component" value="Unassembled WGS sequence"/>
</dbReference>
<dbReference type="Pfam" id="PF00076">
    <property type="entry name" value="RRM_1"/>
    <property type="match status" value="1"/>
</dbReference>
<dbReference type="AlphaFoldDB" id="A0AAR5PKQ8"/>
<dbReference type="SMART" id="SM00360">
    <property type="entry name" value="RRM"/>
    <property type="match status" value="1"/>
</dbReference>
<dbReference type="EnsemblMetazoa" id="XM_019905802.1">
    <property type="protein sequence ID" value="XP_019761361.1"/>
    <property type="gene ID" value="LOC109538540"/>
</dbReference>
<protein>
    <recommendedName>
        <fullName evidence="1">Probable RNA-binding protein 18</fullName>
    </recommendedName>
    <alternativeName>
        <fullName evidence="3">RNA-binding motif protein 18</fullName>
    </alternativeName>
</protein>
<feature type="domain" description="RRM" evidence="5">
    <location>
        <begin position="13"/>
        <end position="94"/>
    </location>
</feature>
<dbReference type="InterPro" id="IPR012677">
    <property type="entry name" value="Nucleotide-bd_a/b_plait_sf"/>
</dbReference>
<dbReference type="GO" id="GO:0003723">
    <property type="term" value="F:RNA binding"/>
    <property type="evidence" value="ECO:0007669"/>
    <property type="project" value="UniProtKB-UniRule"/>
</dbReference>
<accession>A0AAR5PKQ8</accession>
<organism evidence="6 7">
    <name type="scientific">Dendroctonus ponderosae</name>
    <name type="common">Mountain pine beetle</name>
    <dbReference type="NCBI Taxonomy" id="77166"/>
    <lineage>
        <taxon>Eukaryota</taxon>
        <taxon>Metazoa</taxon>
        <taxon>Ecdysozoa</taxon>
        <taxon>Arthropoda</taxon>
        <taxon>Hexapoda</taxon>
        <taxon>Insecta</taxon>
        <taxon>Pterygota</taxon>
        <taxon>Neoptera</taxon>
        <taxon>Endopterygota</taxon>
        <taxon>Coleoptera</taxon>
        <taxon>Polyphaga</taxon>
        <taxon>Cucujiformia</taxon>
        <taxon>Curculionidae</taxon>
        <taxon>Scolytinae</taxon>
        <taxon>Dendroctonus</taxon>
    </lineage>
</organism>
<evidence type="ECO:0000313" key="7">
    <source>
        <dbReference type="Proteomes" id="UP000019118"/>
    </source>
</evidence>
<dbReference type="SUPFAM" id="SSF54928">
    <property type="entry name" value="RNA-binding domain, RBD"/>
    <property type="match status" value="1"/>
</dbReference>
<keyword evidence="2 4" id="KW-0694">RNA-binding</keyword>
<evidence type="ECO:0000313" key="6">
    <source>
        <dbReference type="EnsemblMetazoa" id="XP_019761361.1"/>
    </source>
</evidence>
<keyword evidence="7" id="KW-1185">Reference proteome</keyword>
<dbReference type="InterPro" id="IPR039157">
    <property type="entry name" value="RBM18_RRM"/>
</dbReference>
<dbReference type="InterPro" id="IPR000504">
    <property type="entry name" value="RRM_dom"/>
</dbReference>
<dbReference type="PROSITE" id="PS50102">
    <property type="entry name" value="RRM"/>
    <property type="match status" value="1"/>
</dbReference>
<reference evidence="6" key="2">
    <citation type="submission" date="2024-08" db="UniProtKB">
        <authorList>
            <consortium name="EnsemblMetazoa"/>
        </authorList>
    </citation>
    <scope>IDENTIFICATION</scope>
</reference>
<evidence type="ECO:0000259" key="5">
    <source>
        <dbReference type="PROSITE" id="PS50102"/>
    </source>
</evidence>
<name>A0AAR5PKQ8_DENPD</name>
<dbReference type="RefSeq" id="XP_019761361.1">
    <property type="nucleotide sequence ID" value="XM_019905802.2"/>
</dbReference>
<evidence type="ECO:0000256" key="1">
    <source>
        <dbReference type="ARBA" id="ARBA00021141"/>
    </source>
</evidence>
<reference evidence="7" key="1">
    <citation type="journal article" date="2013" name="Genome Biol.">
        <title>Draft genome of the mountain pine beetle, Dendroctonus ponderosae Hopkins, a major forest pest.</title>
        <authorList>
            <person name="Keeling C.I."/>
            <person name="Yuen M.M."/>
            <person name="Liao N.Y."/>
            <person name="Docking T.R."/>
            <person name="Chan S.K."/>
            <person name="Taylor G.A."/>
            <person name="Palmquist D.L."/>
            <person name="Jackman S.D."/>
            <person name="Nguyen A."/>
            <person name="Li M."/>
            <person name="Henderson H."/>
            <person name="Janes J.K."/>
            <person name="Zhao Y."/>
            <person name="Pandoh P."/>
            <person name="Moore R."/>
            <person name="Sperling F.A."/>
            <person name="Huber D.P."/>
            <person name="Birol I."/>
            <person name="Jones S.J."/>
            <person name="Bohlmann J."/>
        </authorList>
    </citation>
    <scope>NUCLEOTIDE SEQUENCE</scope>
</reference>
<evidence type="ECO:0000256" key="3">
    <source>
        <dbReference type="ARBA" id="ARBA00030780"/>
    </source>
</evidence>
<dbReference type="KEGG" id="dpa:109538540"/>
<proteinExistence type="predicted"/>
<evidence type="ECO:0000256" key="4">
    <source>
        <dbReference type="PROSITE-ProRule" id="PRU00176"/>
    </source>
</evidence>